<evidence type="ECO:0000313" key="3">
    <source>
        <dbReference type="EMBL" id="KAB2622423.1"/>
    </source>
</evidence>
<organism evidence="3 4">
    <name type="scientific">Pyrus ussuriensis x Pyrus communis</name>
    <dbReference type="NCBI Taxonomy" id="2448454"/>
    <lineage>
        <taxon>Eukaryota</taxon>
        <taxon>Viridiplantae</taxon>
        <taxon>Streptophyta</taxon>
        <taxon>Embryophyta</taxon>
        <taxon>Tracheophyta</taxon>
        <taxon>Spermatophyta</taxon>
        <taxon>Magnoliopsida</taxon>
        <taxon>eudicotyledons</taxon>
        <taxon>Gunneridae</taxon>
        <taxon>Pentapetalae</taxon>
        <taxon>rosids</taxon>
        <taxon>fabids</taxon>
        <taxon>Rosales</taxon>
        <taxon>Rosaceae</taxon>
        <taxon>Amygdaloideae</taxon>
        <taxon>Maleae</taxon>
        <taxon>Pyrus</taxon>
    </lineage>
</organism>
<dbReference type="PANTHER" id="PTHR28570:SF16">
    <property type="entry name" value="ASPARTYL AMINOPEPTIDASE-RELATED"/>
    <property type="match status" value="1"/>
</dbReference>
<evidence type="ECO:0000256" key="1">
    <source>
        <dbReference type="RuleBase" id="RU004386"/>
    </source>
</evidence>
<reference evidence="3 4" key="1">
    <citation type="submission" date="2019-09" db="EMBL/GenBank/DDBJ databases">
        <authorList>
            <person name="Ou C."/>
        </authorList>
    </citation>
    <scope>NUCLEOTIDE SEQUENCE [LARGE SCALE GENOMIC DNA]</scope>
    <source>
        <strain evidence="3">S2</strain>
        <tissue evidence="3">Leaf</tissue>
    </source>
</reference>
<dbReference type="EMBL" id="SMOL01000231">
    <property type="protein sequence ID" value="KAB2622423.1"/>
    <property type="molecule type" value="Genomic_DNA"/>
</dbReference>
<reference evidence="4" key="2">
    <citation type="submission" date="2019-10" db="EMBL/GenBank/DDBJ databases">
        <title>A de novo genome assembly of a pear dwarfing rootstock.</title>
        <authorList>
            <person name="Wang F."/>
            <person name="Wang J."/>
            <person name="Li S."/>
            <person name="Zhang Y."/>
            <person name="Fang M."/>
            <person name="Ma L."/>
            <person name="Zhao Y."/>
            <person name="Jiang S."/>
        </authorList>
    </citation>
    <scope>NUCLEOTIDE SEQUENCE [LARGE SCALE GENOMIC DNA]</scope>
</reference>
<dbReference type="Gene3D" id="3.40.630.10">
    <property type="entry name" value="Zn peptidases"/>
    <property type="match status" value="1"/>
</dbReference>
<dbReference type="PANTHER" id="PTHR28570">
    <property type="entry name" value="ASPARTYL AMINOPEPTIDASE"/>
    <property type="match status" value="1"/>
</dbReference>
<accession>A0A5N5H783</accession>
<name>A0A5N5H783_9ROSA</name>
<dbReference type="Pfam" id="PF02127">
    <property type="entry name" value="Peptidase_M18"/>
    <property type="match status" value="1"/>
</dbReference>
<feature type="region of interest" description="Disordered" evidence="2">
    <location>
        <begin position="1"/>
        <end position="21"/>
    </location>
</feature>
<dbReference type="AlphaFoldDB" id="A0A5N5H783"/>
<dbReference type="InterPro" id="IPR001948">
    <property type="entry name" value="Peptidase_M18"/>
</dbReference>
<keyword evidence="1 3" id="KW-0031">Aminopeptidase</keyword>
<keyword evidence="1" id="KW-0645">Protease</keyword>
<keyword evidence="1" id="KW-0378">Hydrolase</keyword>
<dbReference type="Proteomes" id="UP000327157">
    <property type="component" value="Chromosome 4"/>
</dbReference>
<protein>
    <submittedName>
        <fullName evidence="3">Aspartyl aminopeptidase</fullName>
    </submittedName>
</protein>
<keyword evidence="1" id="KW-0479">Metal-binding</keyword>
<gene>
    <name evidence="3" type="ORF">D8674_024605</name>
</gene>
<comment type="caution">
    <text evidence="3">The sequence shown here is derived from an EMBL/GenBank/DDBJ whole genome shotgun (WGS) entry which is preliminary data.</text>
</comment>
<reference evidence="3 4" key="3">
    <citation type="submission" date="2019-11" db="EMBL/GenBank/DDBJ databases">
        <title>A de novo genome assembly of a pear dwarfing rootstock.</title>
        <authorList>
            <person name="Wang F."/>
            <person name="Wang J."/>
            <person name="Li S."/>
            <person name="Zhang Y."/>
            <person name="Fang M."/>
            <person name="Ma L."/>
            <person name="Zhao Y."/>
            <person name="Jiang S."/>
        </authorList>
    </citation>
    <scope>NUCLEOTIDE SEQUENCE [LARGE SCALE GENOMIC DNA]</scope>
    <source>
        <strain evidence="3">S2</strain>
        <tissue evidence="3">Leaf</tissue>
    </source>
</reference>
<dbReference type="GO" id="GO:0008237">
    <property type="term" value="F:metallopeptidase activity"/>
    <property type="evidence" value="ECO:0007669"/>
    <property type="project" value="UniProtKB-KW"/>
</dbReference>
<comment type="similarity">
    <text evidence="1">Belongs to the peptidase M18 family.</text>
</comment>
<keyword evidence="1" id="KW-0862">Zinc</keyword>
<proteinExistence type="inferred from homology"/>
<evidence type="ECO:0000313" key="4">
    <source>
        <dbReference type="Proteomes" id="UP000327157"/>
    </source>
</evidence>
<dbReference type="GO" id="GO:0006508">
    <property type="term" value="P:proteolysis"/>
    <property type="evidence" value="ECO:0007669"/>
    <property type="project" value="UniProtKB-KW"/>
</dbReference>
<dbReference type="OrthoDB" id="1715981at2759"/>
<dbReference type="PRINTS" id="PR00932">
    <property type="entry name" value="AMINO1PTASE"/>
</dbReference>
<sequence>MVALFDHEEVGSDSAQGAGSPAMLNTLSRITSSSTIDSKLLEKAIQRSFLVSANMAHALHPNYIGKHEENHQPKLHGGLVIKHNATNAVTALIFREIARNHSLPVQDLGSRRRGFPIRWETRLRLWELQRKLGVAWEVREVTPPSIIDLLTAVLHLQALRTPLLQLSKLHSRSNSING</sequence>
<dbReference type="SUPFAM" id="SSF53187">
    <property type="entry name" value="Zn-dependent exopeptidases"/>
    <property type="match status" value="1"/>
</dbReference>
<keyword evidence="1" id="KW-0482">Metalloprotease</keyword>
<dbReference type="GO" id="GO:0008270">
    <property type="term" value="F:zinc ion binding"/>
    <property type="evidence" value="ECO:0007669"/>
    <property type="project" value="InterPro"/>
</dbReference>
<dbReference type="GO" id="GO:0004177">
    <property type="term" value="F:aminopeptidase activity"/>
    <property type="evidence" value="ECO:0007669"/>
    <property type="project" value="UniProtKB-KW"/>
</dbReference>
<keyword evidence="4" id="KW-1185">Reference proteome</keyword>
<evidence type="ECO:0000256" key="2">
    <source>
        <dbReference type="SAM" id="MobiDB-lite"/>
    </source>
</evidence>
<feature type="compositionally biased region" description="Basic and acidic residues" evidence="2">
    <location>
        <begin position="1"/>
        <end position="10"/>
    </location>
</feature>